<gene>
    <name evidence="3" type="ORF">PGAL8A_00291200</name>
</gene>
<evidence type="ECO:0000256" key="2">
    <source>
        <dbReference type="SAM" id="Phobius"/>
    </source>
</evidence>
<dbReference type="Proteomes" id="UP000220797">
    <property type="component" value="Unassembled WGS sequence"/>
</dbReference>
<feature type="region of interest" description="Disordered" evidence="1">
    <location>
        <begin position="745"/>
        <end position="820"/>
    </location>
</feature>
<organism evidence="3 4">
    <name type="scientific">Plasmodium gallinaceum</name>
    <dbReference type="NCBI Taxonomy" id="5849"/>
    <lineage>
        <taxon>Eukaryota</taxon>
        <taxon>Sar</taxon>
        <taxon>Alveolata</taxon>
        <taxon>Apicomplexa</taxon>
        <taxon>Aconoidasida</taxon>
        <taxon>Haemosporida</taxon>
        <taxon>Plasmodiidae</taxon>
        <taxon>Plasmodium</taxon>
        <taxon>Plasmodium (Haemamoeba)</taxon>
    </lineage>
</organism>
<accession>A0A1J1GT71</accession>
<feature type="transmembrane region" description="Helical" evidence="2">
    <location>
        <begin position="1711"/>
        <end position="1728"/>
    </location>
</feature>
<keyword evidence="2" id="KW-1133">Transmembrane helix</keyword>
<dbReference type="RefSeq" id="XP_028528516.1">
    <property type="nucleotide sequence ID" value="XM_028671911.1"/>
</dbReference>
<protein>
    <submittedName>
        <fullName evidence="3">Uncharacterized protein</fullName>
    </submittedName>
</protein>
<feature type="compositionally biased region" description="Basic and acidic residues" evidence="1">
    <location>
        <begin position="273"/>
        <end position="307"/>
    </location>
</feature>
<feature type="transmembrane region" description="Helical" evidence="2">
    <location>
        <begin position="1688"/>
        <end position="1705"/>
    </location>
</feature>
<dbReference type="GeneID" id="39731445"/>
<comment type="caution">
    <text evidence="3">The sequence shown here is derived from an EMBL/GenBank/DDBJ whole genome shotgun (WGS) entry which is preliminary data.</text>
</comment>
<keyword evidence="4" id="KW-1185">Reference proteome</keyword>
<proteinExistence type="predicted"/>
<dbReference type="VEuPathDB" id="PlasmoDB:PGAL8A_00291200"/>
<keyword evidence="2" id="KW-0472">Membrane</keyword>
<dbReference type="EMBL" id="CVMV01000045">
    <property type="protein sequence ID" value="CRG95708.1"/>
    <property type="molecule type" value="Genomic_DNA"/>
</dbReference>
<dbReference type="OMA" id="NSMNNMD"/>
<sequence>MSKYRKNKLDETYMSYSFDKMKNYNFNSSRNKFKGENNNYNNYNNFSYYNYYYNNNLSYHKKKNKYGKNTYDNEYSKPKDKNKNSFVSICKKYDSKKVDDQLDSLKNEKKDSIFEEVDKVNNITFGYDNNSKCDFSCMNNNIIENEKKLFKLNKLEKTTDSPKYIEIEEKSIIDTKEFIKREDEKRNIIGLDNENKSNYKSEIIDKVNDDFFQFDNKMSNITKFINKNIFFNNENDELNEEYLSTNFDPFHFIGTSNNGQISKEDKELKINKNITEQKTKEKKMKKEKEEKKINLKKEKNNYKKKTENEEENEEENEKKNEEKKKIKLDEYRKNKHEFTKVCLNKDEKRDNIPYDDNYENIHNYTDISNKISINIDNKSIKREKIISSEENNSLRDNILSDDINMDAIPININELINAKKIYDSSDLNKFKNVNDGSNTNIINSLKKLDMLNSFHLNNMNNDEDYSGLPNKINNLLNIYKLNKNQINDDFFLNMNENNDLNYFKDNYNLKNTENNDVKNIMRKYNDKYNESFLLDEKTSNQNDLSKLNENIYKQEKNKTNDVSNRKFNSEMPIDKNIVDVNNYVLKNHIKDGNYNMNVNNKLNNYKENKSLYMKDNVDIKLDTISDPNVLKLINYYYKSNELNDILTVEKNKNVFLNKELLLKKENDLIGNTNKYSSNNNYENSNIGDFYYNNERNNSDICIDSYNNLRINYNNNNINYDNNNNKNNNINNNNMSDNNISINNNVNSNNIYNSSNNDTNTNLNNRNNDTNTNLNNSNNDTNTNLNNSNNDNNNNNNDNNDNNENSNNNDNNDNNNNDKFYIKNNYYNRCNNNYDNNNFKNKSYINIHNINEKNNRIMSNTYSEKFEQKNNFYKNSDNKLKNSKPYSVNIIPNDKIHNHNNKNINNNDLHNTLNDEKITNENYIVKLKEHYMLKLTNLMKTNYKNTNINDLNDDMYNYYRFINKINANIKQNNYHNKYKNLMQKSEKDKLLRIQLSYMIINPSIQKNSGKWNFKNEEKDKEVNSLKYEKSLNTDNIKFNNIKNNNNEEKEHIDKNVFREQNKYDKFLNLYKNENNEIKSDDISLIESIKKSQNLNEDFSIYMNGKEKKLYDLLDQKHFDLNENIFDINIGKLLTFSLSDRNLIDEENNKNEKNNLYIEKENISIKKNDNDELENHEKEGDSLEKKVTDKYDTDDFNMHNDEYINNFYIHKNDICKYENIKKLGKYVFATVHEPRNLITLIKNKDFDNYDEIIDKIKAIIKNEINEIQNKKNCEVENNENEIKNEIKIYSKINNSNLNDNVIKKMLEILWDIYIDIKNLFKDIDKCPYTHIETISKYKEEIKKKKNSLFNFIFLSKLNNGMLSLNSFIDYNNIFTKRNISNLDIIVNKYTYLFLRDSLYNNLNNKLFFRYPDILYLINNLNFNKDIETKDITNSNEKIPSDKNNNMQNIHVNFYINRKNEYKNNISNIFLYQFPYENNLYKLHNYTIFGKILIYNNKYNYFNFENYNNYDNFLKTFRENENKSYFINEKENKKVSNRNSVDGISSEDIKTHNEIKTFNIDKNLINEELSRLKSLYFLFFNSFLKNKGVSIYKKIFKIIKKKKRKSLIYTLFSNYFLMYYIFSFADECFDSKVEYEEFLKLQLLHINSNINTLNKFLKNEKNQNRNINEKYISKNLNPPSNIRYKLYNHNIYTSLYIYLIDISLSYLFTPDIGISYIQDILSLLLFYNYIYLYITKILFYRSGAALITILLVKIIPYVKDFDRNLMICFLYSVLHSIFYILCNLFIYHLENEKKNFKGNEVELYLKIFQSMTNEIEFYKIIYKSICSYSHLDTYYEKEILYMLEDIGKDNVVKLIMNHIQK</sequence>
<feature type="transmembrane region" description="Helical" evidence="2">
    <location>
        <begin position="1604"/>
        <end position="1622"/>
    </location>
</feature>
<evidence type="ECO:0000313" key="3">
    <source>
        <dbReference type="EMBL" id="CRG95708.1"/>
    </source>
</evidence>
<feature type="transmembrane region" description="Helical" evidence="2">
    <location>
        <begin position="1761"/>
        <end position="1784"/>
    </location>
</feature>
<dbReference type="OrthoDB" id="385503at2759"/>
<name>A0A1J1GT71_PLAGA</name>
<feature type="region of interest" description="Disordered" evidence="1">
    <location>
        <begin position="273"/>
        <end position="323"/>
    </location>
</feature>
<feature type="transmembrane region" description="Helical" evidence="2">
    <location>
        <begin position="1735"/>
        <end position="1755"/>
    </location>
</feature>
<reference evidence="3" key="1">
    <citation type="submission" date="2015-04" db="EMBL/GenBank/DDBJ databases">
        <authorList>
            <consortium name="Pathogen Informatics"/>
        </authorList>
    </citation>
    <scope>NUCLEOTIDE SEQUENCE [LARGE SCALE GENOMIC DNA]</scope>
    <source>
        <strain evidence="3">8A</strain>
    </source>
</reference>
<evidence type="ECO:0000313" key="4">
    <source>
        <dbReference type="Proteomes" id="UP000220797"/>
    </source>
</evidence>
<keyword evidence="2" id="KW-0812">Transmembrane</keyword>
<evidence type="ECO:0000256" key="1">
    <source>
        <dbReference type="SAM" id="MobiDB-lite"/>
    </source>
</evidence>